<dbReference type="Pfam" id="PF03597">
    <property type="entry name" value="FixS"/>
    <property type="match status" value="1"/>
</dbReference>
<sequence length="68" mass="7501">MNVLFFLIPIALGLGALGLIAFLWSLKSNQYEDLQGAAYRILDDSDLEPEEQAKIHAGPQDQAKKASR</sequence>
<dbReference type="PANTHER" id="PTHR41532">
    <property type="entry name" value="FIXS PROTEIN"/>
    <property type="match status" value="1"/>
</dbReference>
<dbReference type="InterPro" id="IPR004714">
    <property type="entry name" value="Cyt_oxidase_maturation_cbb3"/>
</dbReference>
<feature type="transmembrane region" description="Helical" evidence="1">
    <location>
        <begin position="6"/>
        <end position="26"/>
    </location>
</feature>
<keyword evidence="1" id="KW-0472">Membrane</keyword>
<reference evidence="2 3" key="1">
    <citation type="submission" date="2016-10" db="EMBL/GenBank/DDBJ databases">
        <authorList>
            <person name="de Groot N.N."/>
        </authorList>
    </citation>
    <scope>NUCLEOTIDE SEQUENCE [LARGE SCALE GENOMIC DNA]</scope>
    <source>
        <strain evidence="2 3">CGMCC 1.9157</strain>
    </source>
</reference>
<dbReference type="OrthoDB" id="9802763at2"/>
<organism evidence="2 3">
    <name type="scientific">Cohaesibacter marisflavi</name>
    <dbReference type="NCBI Taxonomy" id="655353"/>
    <lineage>
        <taxon>Bacteria</taxon>
        <taxon>Pseudomonadati</taxon>
        <taxon>Pseudomonadota</taxon>
        <taxon>Alphaproteobacteria</taxon>
        <taxon>Hyphomicrobiales</taxon>
        <taxon>Cohaesibacteraceae</taxon>
    </lineage>
</organism>
<proteinExistence type="predicted"/>
<dbReference type="PANTHER" id="PTHR41532:SF1">
    <property type="entry name" value="FIXS PROTEIN"/>
    <property type="match status" value="1"/>
</dbReference>
<dbReference type="RefSeq" id="WP_090070112.1">
    <property type="nucleotide sequence ID" value="NZ_FOVR01000002.1"/>
</dbReference>
<accession>A0A1I5DBY5</accession>
<keyword evidence="1" id="KW-0812">Transmembrane</keyword>
<dbReference type="STRING" id="655353.SAMN04488056_102551"/>
<protein>
    <submittedName>
        <fullName evidence="2">Cytochrome oxidase maturation protein, cbb3-type</fullName>
    </submittedName>
</protein>
<dbReference type="AlphaFoldDB" id="A0A1I5DBY5"/>
<evidence type="ECO:0000313" key="2">
    <source>
        <dbReference type="EMBL" id="SFN96768.1"/>
    </source>
</evidence>
<dbReference type="NCBIfam" id="TIGR00847">
    <property type="entry name" value="ccoS"/>
    <property type="match status" value="1"/>
</dbReference>
<name>A0A1I5DBY5_9HYPH</name>
<evidence type="ECO:0000256" key="1">
    <source>
        <dbReference type="SAM" id="Phobius"/>
    </source>
</evidence>
<gene>
    <name evidence="2" type="ORF">SAMN04488056_102551</name>
</gene>
<dbReference type="EMBL" id="FOVR01000002">
    <property type="protein sequence ID" value="SFN96768.1"/>
    <property type="molecule type" value="Genomic_DNA"/>
</dbReference>
<keyword evidence="3" id="KW-1185">Reference proteome</keyword>
<dbReference type="Proteomes" id="UP000199236">
    <property type="component" value="Unassembled WGS sequence"/>
</dbReference>
<keyword evidence="1" id="KW-1133">Transmembrane helix</keyword>
<evidence type="ECO:0000313" key="3">
    <source>
        <dbReference type="Proteomes" id="UP000199236"/>
    </source>
</evidence>